<dbReference type="SUPFAM" id="SSF47413">
    <property type="entry name" value="lambda repressor-like DNA-binding domains"/>
    <property type="match status" value="1"/>
</dbReference>
<dbReference type="SMART" id="SM00530">
    <property type="entry name" value="HTH_XRE"/>
    <property type="match status" value="1"/>
</dbReference>
<dbReference type="PROSITE" id="PS50943">
    <property type="entry name" value="HTH_CROC1"/>
    <property type="match status" value="1"/>
</dbReference>
<sequence>MPHDPDDQQLQARREVGAIIRRLRCDAGMTLEQLGAATGRDRRTISRWEYGTAAPDLDDLSALARALGVEAWRLLYG</sequence>
<dbReference type="EMBL" id="JNBY01000059">
    <property type="protein sequence ID" value="KDN86699.1"/>
    <property type="molecule type" value="Genomic_DNA"/>
</dbReference>
<dbReference type="GO" id="GO:0003677">
    <property type="term" value="F:DNA binding"/>
    <property type="evidence" value="ECO:0007669"/>
    <property type="project" value="InterPro"/>
</dbReference>
<dbReference type="Pfam" id="PF01381">
    <property type="entry name" value="HTH_3"/>
    <property type="match status" value="1"/>
</dbReference>
<dbReference type="eggNOG" id="COG1396">
    <property type="taxonomic scope" value="Bacteria"/>
</dbReference>
<dbReference type="HOGENOM" id="CLU_066192_29_7_11"/>
<dbReference type="InterPro" id="IPR010982">
    <property type="entry name" value="Lambda_DNA-bd_dom_sf"/>
</dbReference>
<dbReference type="RefSeq" id="WP_244305215.1">
    <property type="nucleotide sequence ID" value="NZ_KK853997.1"/>
</dbReference>
<feature type="domain" description="HTH cro/C1-type" evidence="1">
    <location>
        <begin position="20"/>
        <end position="75"/>
    </location>
</feature>
<keyword evidence="3" id="KW-1185">Reference proteome</keyword>
<evidence type="ECO:0000313" key="2">
    <source>
        <dbReference type="EMBL" id="KDN86699.1"/>
    </source>
</evidence>
<dbReference type="PATRIC" id="fig|1348663.4.peg.1483"/>
<dbReference type="InterPro" id="IPR001387">
    <property type="entry name" value="Cro/C1-type_HTH"/>
</dbReference>
<comment type="caution">
    <text evidence="2">The sequence shown here is derived from an EMBL/GenBank/DDBJ whole genome shotgun (WGS) entry which is preliminary data.</text>
</comment>
<name>A0A066Z3B0_9ACTN</name>
<dbReference type="Gene3D" id="1.10.260.40">
    <property type="entry name" value="lambda repressor-like DNA-binding domains"/>
    <property type="match status" value="1"/>
</dbReference>
<reference evidence="2 3" key="1">
    <citation type="submission" date="2014-05" db="EMBL/GenBank/DDBJ databases">
        <title>Draft Genome Sequence of Kitasatospora cheerisanensis KCTC 2395.</title>
        <authorList>
            <person name="Nam D.H."/>
        </authorList>
    </citation>
    <scope>NUCLEOTIDE SEQUENCE [LARGE SCALE GENOMIC DNA]</scope>
    <source>
        <strain evidence="2 3">KCTC 2395</strain>
    </source>
</reference>
<accession>A0A066Z3B0</accession>
<dbReference type="AlphaFoldDB" id="A0A066Z3B0"/>
<evidence type="ECO:0000259" key="1">
    <source>
        <dbReference type="PROSITE" id="PS50943"/>
    </source>
</evidence>
<dbReference type="CDD" id="cd00093">
    <property type="entry name" value="HTH_XRE"/>
    <property type="match status" value="1"/>
</dbReference>
<gene>
    <name evidence="2" type="ORF">KCH_15430</name>
</gene>
<organism evidence="2 3">
    <name type="scientific">Kitasatospora cheerisanensis KCTC 2395</name>
    <dbReference type="NCBI Taxonomy" id="1348663"/>
    <lineage>
        <taxon>Bacteria</taxon>
        <taxon>Bacillati</taxon>
        <taxon>Actinomycetota</taxon>
        <taxon>Actinomycetes</taxon>
        <taxon>Kitasatosporales</taxon>
        <taxon>Streptomycetaceae</taxon>
        <taxon>Kitasatospora</taxon>
    </lineage>
</organism>
<evidence type="ECO:0000313" key="3">
    <source>
        <dbReference type="Proteomes" id="UP000027178"/>
    </source>
</evidence>
<dbReference type="Proteomes" id="UP000027178">
    <property type="component" value="Unassembled WGS sequence"/>
</dbReference>
<proteinExistence type="predicted"/>
<protein>
    <recommendedName>
        <fullName evidence="1">HTH cro/C1-type domain-containing protein</fullName>
    </recommendedName>
</protein>